<dbReference type="InterPro" id="IPR000160">
    <property type="entry name" value="GGDEF_dom"/>
</dbReference>
<dbReference type="Gene3D" id="3.30.70.270">
    <property type="match status" value="1"/>
</dbReference>
<organism evidence="2 3">
    <name type="scientific">Thermosipho ferrireducens</name>
    <dbReference type="NCBI Taxonomy" id="2571116"/>
    <lineage>
        <taxon>Bacteria</taxon>
        <taxon>Thermotogati</taxon>
        <taxon>Thermotogota</taxon>
        <taxon>Thermotogae</taxon>
        <taxon>Thermotogales</taxon>
        <taxon>Fervidobacteriaceae</taxon>
        <taxon>Thermosipho</taxon>
    </lineage>
</organism>
<dbReference type="CDD" id="cd01949">
    <property type="entry name" value="GGDEF"/>
    <property type="match status" value="1"/>
</dbReference>
<dbReference type="PROSITE" id="PS50887">
    <property type="entry name" value="GGDEF"/>
    <property type="match status" value="1"/>
</dbReference>
<dbReference type="Pfam" id="PF00990">
    <property type="entry name" value="GGDEF"/>
    <property type="match status" value="1"/>
</dbReference>
<name>A0ABX7S8G5_9BACT</name>
<sequence length="288" mass="34405">MKKIRPHFQYDGWSVIARDESNEPSFIALSHVYERFEVEEINEKLKRLENPMYMKVIRKGELIHVKNLERERIWFPYKKIRAWTGVPLYINNQLFGVLNFDFFRYKKLKLKERLFLESFVKNFRKYSIDFHVLREIIEDSSKDPLTGLRNRQYLESLCNQENEKLTFVFCDLNKFKQINDTYGHRIGDEVLKIIARRIRNVLKSSDEIVRYGGDEFVIVTKTVNENVIRDLINRVKKAVSGYKINIEGLEIFLNISCGYAIYPDDGEDLWEILHVADLRMYEDKGEIK</sequence>
<proteinExistence type="predicted"/>
<dbReference type="EMBL" id="CP071446">
    <property type="protein sequence ID" value="QTA38887.1"/>
    <property type="molecule type" value="Genomic_DNA"/>
</dbReference>
<evidence type="ECO:0000259" key="1">
    <source>
        <dbReference type="PROSITE" id="PS50887"/>
    </source>
</evidence>
<dbReference type="SUPFAM" id="SSF55073">
    <property type="entry name" value="Nucleotide cyclase"/>
    <property type="match status" value="1"/>
</dbReference>
<gene>
    <name evidence="2" type="ORF">JYK00_02660</name>
</gene>
<dbReference type="InterPro" id="IPR043128">
    <property type="entry name" value="Rev_trsase/Diguanyl_cyclase"/>
</dbReference>
<feature type="domain" description="GGDEF" evidence="1">
    <location>
        <begin position="163"/>
        <end position="288"/>
    </location>
</feature>
<protein>
    <submittedName>
        <fullName evidence="2">Sensor domain-containing diguanylate cyclase</fullName>
    </submittedName>
</protein>
<evidence type="ECO:0000313" key="2">
    <source>
        <dbReference type="EMBL" id="QTA38887.1"/>
    </source>
</evidence>
<dbReference type="Proteomes" id="UP000671862">
    <property type="component" value="Chromosome"/>
</dbReference>
<dbReference type="InterPro" id="IPR050469">
    <property type="entry name" value="Diguanylate_Cyclase"/>
</dbReference>
<dbReference type="SUPFAM" id="SSF55781">
    <property type="entry name" value="GAF domain-like"/>
    <property type="match status" value="1"/>
</dbReference>
<accession>A0ABX7S8G5</accession>
<dbReference type="InterPro" id="IPR029787">
    <property type="entry name" value="Nucleotide_cyclase"/>
</dbReference>
<dbReference type="Gene3D" id="3.30.450.40">
    <property type="match status" value="1"/>
</dbReference>
<dbReference type="NCBIfam" id="TIGR00254">
    <property type="entry name" value="GGDEF"/>
    <property type="match status" value="1"/>
</dbReference>
<dbReference type="PANTHER" id="PTHR45138:SF6">
    <property type="entry name" value="DIGUANYLATE CYCLASE DGCN"/>
    <property type="match status" value="1"/>
</dbReference>
<evidence type="ECO:0000313" key="3">
    <source>
        <dbReference type="Proteomes" id="UP000671862"/>
    </source>
</evidence>
<dbReference type="PANTHER" id="PTHR45138">
    <property type="entry name" value="REGULATORY COMPONENTS OF SENSORY TRANSDUCTION SYSTEM"/>
    <property type="match status" value="1"/>
</dbReference>
<dbReference type="InterPro" id="IPR029016">
    <property type="entry name" value="GAF-like_dom_sf"/>
</dbReference>
<reference evidence="2 3" key="1">
    <citation type="submission" date="2021-03" db="EMBL/GenBank/DDBJ databases">
        <title>Thermosipho ferrireducens sp.nov., an anaerobic thermophilic iron-reducing bacterium isolated from a deep-sea hydrothermal sulfide deposits.</title>
        <authorList>
            <person name="Zeng X."/>
            <person name="Chen Y."/>
            <person name="Shao Z."/>
        </authorList>
    </citation>
    <scope>NUCLEOTIDE SEQUENCE [LARGE SCALE GENOMIC DNA]</scope>
    <source>
        <strain evidence="2 3">JL129W03</strain>
    </source>
</reference>
<keyword evidence="3" id="KW-1185">Reference proteome</keyword>
<dbReference type="SMART" id="SM00267">
    <property type="entry name" value="GGDEF"/>
    <property type="match status" value="1"/>
</dbReference>